<dbReference type="Proteomes" id="UP000189580">
    <property type="component" value="Chromosome b"/>
</dbReference>
<evidence type="ECO:0000256" key="4">
    <source>
        <dbReference type="ARBA" id="ARBA00023163"/>
    </source>
</evidence>
<dbReference type="GO" id="GO:0060090">
    <property type="term" value="F:molecular adaptor activity"/>
    <property type="evidence" value="ECO:0007669"/>
    <property type="project" value="TreeGrafter"/>
</dbReference>
<organism evidence="15 16">
    <name type="scientific">Sugiyamaella lignohabitans</name>
    <dbReference type="NCBI Taxonomy" id="796027"/>
    <lineage>
        <taxon>Eukaryota</taxon>
        <taxon>Fungi</taxon>
        <taxon>Dikarya</taxon>
        <taxon>Ascomycota</taxon>
        <taxon>Saccharomycotina</taxon>
        <taxon>Dipodascomycetes</taxon>
        <taxon>Dipodascales</taxon>
        <taxon>Trichomonascaceae</taxon>
        <taxon>Sugiyamaella</taxon>
    </lineage>
</organism>
<dbReference type="GO" id="GO:0000289">
    <property type="term" value="P:nuclear-transcribed mRNA poly(A) tail shortening"/>
    <property type="evidence" value="ECO:0007669"/>
    <property type="project" value="UniProtKB-ARBA"/>
</dbReference>
<feature type="domain" description="CCR4-NOT transcription complex subunit 1-like NOT1 connector" evidence="14">
    <location>
        <begin position="1198"/>
        <end position="1372"/>
    </location>
</feature>
<accession>A0A167FWD5</accession>
<evidence type="ECO:0000256" key="3">
    <source>
        <dbReference type="ARBA" id="ARBA00023015"/>
    </source>
</evidence>
<keyword evidence="2" id="KW-0678">Repressor</keyword>
<dbReference type="Gene3D" id="1.25.40.800">
    <property type="match status" value="1"/>
</dbReference>
<dbReference type="Pfam" id="PF25097">
    <property type="entry name" value="ARM_Cnot1"/>
    <property type="match status" value="1"/>
</dbReference>
<evidence type="ECO:0000256" key="7">
    <source>
        <dbReference type="ARBA" id="ARBA00074459"/>
    </source>
</evidence>
<comment type="subcellular location">
    <subcellularLocation>
        <location evidence="1">Nucleus</location>
    </subcellularLocation>
</comment>
<dbReference type="Gene3D" id="1.25.40.180">
    <property type="match status" value="1"/>
</dbReference>
<feature type="region of interest" description="Disordered" evidence="8">
    <location>
        <begin position="1971"/>
        <end position="1991"/>
    </location>
</feature>
<dbReference type="Pfam" id="PF16417">
    <property type="entry name" value="CNOT1_TTP_bind"/>
    <property type="match status" value="1"/>
</dbReference>
<evidence type="ECO:0000256" key="2">
    <source>
        <dbReference type="ARBA" id="ARBA00022491"/>
    </source>
</evidence>
<evidence type="ECO:0000259" key="11">
    <source>
        <dbReference type="Pfam" id="PF16415"/>
    </source>
</evidence>
<dbReference type="InterPro" id="IPR032191">
    <property type="entry name" value="CNOT1_CAF1_bind"/>
</dbReference>
<keyword evidence="3" id="KW-0805">Transcription regulation</keyword>
<sequence>MDSSLVDIVQPSIRDGHLDRAKLKSLIESKKVSTTSQSISGLLAAVAGHNEWPGLEIGQAIADADTGAVESLDWEAVFALLEQPPSAPPSSSQKNLELRISSPVSLTNVVAAIGGLSGPFTKNNEENKAVATFFGRKWSILQNQVDILVHASDQQKHLNLSVYGLRKVIEASDFAQSPPHVQSIANNLESHPLNYRHLIVLSLDAICREEDPAVASARSFLDRFAKAIPEIFFLGGITIPKPWHPLLDRVIGNFFELFFAGHASRQLVFVQLAKVDKNFFFDSLVEIFERDSGMINHILSLAQDAEILEELLYLNHYNFGLELATQADKQNLVLFDTFLKKSLEKIRAIGSNSSDPPEYPFVISLLDFLEAKATVEYTQPQVAGSPPTGLNLRSVAAALNFVSSVEIPADRIEKLKAIQIQCLQSYPKLINFGQGHDDAILAHGDINSFPPEVEREMKLYYQKMYEQKIEIRDIITMLQRLKKSDDPLDQDVFACMVHSLFDEYRFFPEYPLSALATTAVLFGSLVYFQLIEGLPLSIALRFILESLKQPTDSNMFRFGLQALFEFRQRLHEFPKYCTILLDIPGLVSQQQFYQQIKDIVDRGQNAEVASQNHQLEETELGPGDFRSVSAVVPIDNSHQEEPSEGVSDKVLFIVNNIAQNNVASKSNELASLLERRYYAWFASYIVGQRSKQEPNYHALYIDMLRHIGNRELELHCLKITYFHITQLLNSPDTISSSDKRTQLKNLGHWLGSMTLARDRPILHKNVAFKKLLIEGYDLGKLAVVLPFVCKTLERASSSTVFLPPNPWLMGLMHVLSELYQYAELKLNLKFEIEVLCNQLDLDINTVVASTIVRNRPSETELHDAQSANLAQELDSLRIQGNEHLGPVTGVANLPRPNLNLPNNGNTSNMENELSVYSSIINQLALVGNTGFVTHPTLKQIFSLAIDKSIREVLPHVVERSSTIASLAARELITKDFALEEDEQKLRIAAKNVVRVLAGSISLVTCKEPVRETLVTNLRSMMVSNGYADYTVLLEQVVLAVNDNVDIICSIVEDAAVEKSYAQIEEVLGQAYFSRKRHRESHTNQPFVDPQLNSRYPLQLPDPFRLKPGGLLPQQFAIYENFGKYRPAVEYGVDTRQAPDTRQSIQVQNQSQQTQVLLDESPYPGNASLKGQAVMAPNGTSPALFDQLIMQIQNAIDSLEKLIKESSEVSITQLTPDHRISVLISQILTVTSRSSFRDDIILKTSQMTVSTLFMLTDSQLGREVLCFLLDKLCQMSSATAKEVVLWLIYSDDERKYNVAVMVTLIKAKLITVSEIDANLAKQVLAKIPSAISFAAGLIKEVVLSNDPICLRTDFTGSLEALEVLAKEEPPNSIAVDLLNCLEEAKPKSILKEQQPAEVSEKSDEDNGKDEANKGASAISLKEQMGYIFAEWSRLAQHPSSTERSLHIFVYELSKQGILNDSELLYTLIRSAVEISVDSYKKSTGSEAFLAVDSLAKLFVTIIETSKKMEMSRRVEYAKIITSVILLNLAADHETELENFNGRPYFRLFSTLLYELTELKEDSEEFKHEVHLLIADALNSLQPLAFPGFSFAWMTLISHRFFLPKLMEIPGKKGWAYLANLLGALVKFEGCYIEGKDFPEPIAVMYKGTLRIFLVLLHDHPEFLIENHYSLCNSIPLNFVQLRNLVLSAFPENIQLPDPLTQGLKVDKLPEIKESPILAIDPELDLQKFGLKKLIGAYLKNPSQALAKALAGGFKTKASHEVGLGFNSVSTNYPALNALVLYLGVQAVRSNQETAGSGKIKAKNDKSDKLIGGDDDTAHFNRDSAHLQLLAQLMKELDTEGRYFLCEAIANQLRYPNAHTHFFSCVILSLFGNYGTQALGDDKQTVQHLITRVLLERIICNRPHPWGLMITFTELLKNSNYKFWDLPFTRITPEVSINEKEANSRKGLKNCTNMLIQIERMFASLYSHISNSNSNNSPNTTGVPIVSETIVEG</sequence>
<dbReference type="PANTHER" id="PTHR13162:SF8">
    <property type="entry name" value="CCR4-NOT TRANSCRIPTION COMPLEX SUBUNIT 1"/>
    <property type="match status" value="1"/>
</dbReference>
<dbReference type="Pfam" id="PF12842">
    <property type="entry name" value="DUF3819"/>
    <property type="match status" value="1"/>
</dbReference>
<feature type="domain" description="CCR4-NOT transcription complex subunit 1 TTP binding" evidence="12">
    <location>
        <begin position="447"/>
        <end position="607"/>
    </location>
</feature>
<dbReference type="PANTHER" id="PTHR13162">
    <property type="entry name" value="CCR4-NOT TRANSCRIPTION COMPLEX"/>
    <property type="match status" value="1"/>
</dbReference>
<dbReference type="InterPro" id="IPR055454">
    <property type="entry name" value="CNOT1-like_NOT1_connector"/>
</dbReference>
<evidence type="ECO:0000313" key="16">
    <source>
        <dbReference type="Proteomes" id="UP000189580"/>
    </source>
</evidence>
<feature type="domain" description="CCR4-NOT transcription complex subunit 1 HEAT repeat" evidence="13">
    <location>
        <begin position="250"/>
        <end position="401"/>
    </location>
</feature>
<dbReference type="InterPro" id="IPR032194">
    <property type="entry name" value="CNOT1_HEAT"/>
</dbReference>
<dbReference type="GeneID" id="30035450"/>
<proteinExistence type="predicted"/>
<dbReference type="InterPro" id="IPR024557">
    <property type="entry name" value="CNOT1_dom_4"/>
</dbReference>
<evidence type="ECO:0000313" key="15">
    <source>
        <dbReference type="EMBL" id="ANB15785.1"/>
    </source>
</evidence>
<evidence type="ECO:0000259" key="12">
    <source>
        <dbReference type="Pfam" id="PF16417"/>
    </source>
</evidence>
<feature type="region of interest" description="Disordered" evidence="8">
    <location>
        <begin position="1389"/>
        <end position="1413"/>
    </location>
</feature>
<dbReference type="InterPro" id="IPR007196">
    <property type="entry name" value="CCR4-Not_Not1_C"/>
</dbReference>
<dbReference type="InterPro" id="IPR040398">
    <property type="entry name" value="Not1"/>
</dbReference>
<keyword evidence="4" id="KW-0804">Transcription</keyword>
<evidence type="ECO:0000256" key="8">
    <source>
        <dbReference type="SAM" id="MobiDB-lite"/>
    </source>
</evidence>
<dbReference type="InterPro" id="IPR032193">
    <property type="entry name" value="CNOT1_TTP_bind"/>
</dbReference>
<feature type="domain" description="CCR4-Not complex component Not1 C-terminal" evidence="9">
    <location>
        <begin position="1551"/>
        <end position="1934"/>
    </location>
</feature>
<dbReference type="FunFam" id="1.25.40.180:FF:000012">
    <property type="entry name" value="Ccr4-Not transcription complex subunit"/>
    <property type="match status" value="1"/>
</dbReference>
<keyword evidence="5" id="KW-0539">Nucleus</keyword>
<feature type="compositionally biased region" description="Basic and acidic residues" evidence="8">
    <location>
        <begin position="1397"/>
        <end position="1411"/>
    </location>
</feature>
<name>A0A167FWD5_9ASCO</name>
<dbReference type="GO" id="GO:0030015">
    <property type="term" value="C:CCR4-NOT core complex"/>
    <property type="evidence" value="ECO:0007669"/>
    <property type="project" value="InterPro"/>
</dbReference>
<feature type="domain" description="CCR4-NOT transcription complex subunit 1 CAF1-binding" evidence="11">
    <location>
        <begin position="639"/>
        <end position="860"/>
    </location>
</feature>
<gene>
    <name evidence="15" type="primary">CDC39</name>
    <name evidence="15" type="ORF">AWJ20_3429</name>
</gene>
<evidence type="ECO:0000259" key="10">
    <source>
        <dbReference type="Pfam" id="PF12842"/>
    </source>
</evidence>
<evidence type="ECO:0000256" key="6">
    <source>
        <dbReference type="ARBA" id="ARBA00059181"/>
    </source>
</evidence>
<evidence type="ECO:0000259" key="13">
    <source>
        <dbReference type="Pfam" id="PF16418"/>
    </source>
</evidence>
<keyword evidence="16" id="KW-1185">Reference proteome</keyword>
<dbReference type="GO" id="GO:0000932">
    <property type="term" value="C:P-body"/>
    <property type="evidence" value="ECO:0007669"/>
    <property type="project" value="TreeGrafter"/>
</dbReference>
<evidence type="ECO:0000256" key="5">
    <source>
        <dbReference type="ARBA" id="ARBA00023242"/>
    </source>
</evidence>
<dbReference type="Gene3D" id="1.25.40.840">
    <property type="entry name" value="CCR4-NOT transcription complex subunit 1 TTP binding domain"/>
    <property type="match status" value="1"/>
</dbReference>
<dbReference type="RefSeq" id="XP_018738262.1">
    <property type="nucleotide sequence ID" value="XM_018880443.1"/>
</dbReference>
<dbReference type="InterPro" id="IPR038535">
    <property type="entry name" value="CNOT1_TTP_bind_sf"/>
</dbReference>
<reference evidence="15 16" key="1">
    <citation type="submission" date="2016-02" db="EMBL/GenBank/DDBJ databases">
        <title>Complete genome sequence and transcriptome regulation of the pentose utilising yeast Sugiyamaella lignohabitans.</title>
        <authorList>
            <person name="Bellasio M."/>
            <person name="Peymann A."/>
            <person name="Valli M."/>
            <person name="Sipitzky M."/>
            <person name="Graf A."/>
            <person name="Sauer M."/>
            <person name="Marx H."/>
            <person name="Mattanovich D."/>
        </authorList>
    </citation>
    <scope>NUCLEOTIDE SEQUENCE [LARGE SCALE GENOMIC DNA]</scope>
    <source>
        <strain evidence="15 16">CBS 10342</strain>
    </source>
</reference>
<dbReference type="GO" id="GO:0017148">
    <property type="term" value="P:negative regulation of translation"/>
    <property type="evidence" value="ECO:0007669"/>
    <property type="project" value="InterPro"/>
</dbReference>
<evidence type="ECO:0000259" key="14">
    <source>
        <dbReference type="Pfam" id="PF25097"/>
    </source>
</evidence>
<dbReference type="Pfam" id="PF16418">
    <property type="entry name" value="CNOT1_HEAT"/>
    <property type="match status" value="1"/>
</dbReference>
<dbReference type="Pfam" id="PF04054">
    <property type="entry name" value="Not1"/>
    <property type="match status" value="1"/>
</dbReference>
<evidence type="ECO:0000256" key="1">
    <source>
        <dbReference type="ARBA" id="ARBA00004123"/>
    </source>
</evidence>
<dbReference type="KEGG" id="slb:AWJ20_3429"/>
<dbReference type="CDD" id="cd20710">
    <property type="entry name" value="NOT1_connector"/>
    <property type="match status" value="1"/>
</dbReference>
<dbReference type="EMBL" id="CP014503">
    <property type="protein sequence ID" value="ANB15785.1"/>
    <property type="molecule type" value="Genomic_DNA"/>
</dbReference>
<feature type="domain" description="CCR4-NOT transcription complex subunit 1" evidence="10">
    <location>
        <begin position="935"/>
        <end position="1078"/>
    </location>
</feature>
<evidence type="ECO:0000259" key="9">
    <source>
        <dbReference type="Pfam" id="PF04054"/>
    </source>
</evidence>
<dbReference type="Gene3D" id="1.25.40.790">
    <property type="match status" value="1"/>
</dbReference>
<comment type="function">
    <text evidence="6">Acts as a component of the CCR4-NOT core complex, which in the nucleus seems to be a general transcription factor, and in the cytoplasm the major mRNA deadenylase involved in mRNA turnover. The NOT protein subcomplex negatively regulates the basal and activated transcription of many genes. Preferentially affects TC-type TATA element-dependent transcription. Could directly or indirectly inhibit component(s) of the general transcription machinery.</text>
</comment>
<dbReference type="GO" id="GO:0005634">
    <property type="term" value="C:nucleus"/>
    <property type="evidence" value="ECO:0007669"/>
    <property type="project" value="UniProtKB-SubCell"/>
</dbReference>
<dbReference type="OrthoDB" id="1933107at2759"/>
<protein>
    <recommendedName>
        <fullName evidence="7">General negative regulator of transcription subunit 1</fullName>
    </recommendedName>
</protein>
<dbReference type="Pfam" id="PF16415">
    <property type="entry name" value="CNOT1_CAF1_bind"/>
    <property type="match status" value="1"/>
</dbReference>